<dbReference type="OrthoDB" id="9805202at2"/>
<dbReference type="GO" id="GO:0042597">
    <property type="term" value="C:periplasmic space"/>
    <property type="evidence" value="ECO:0007669"/>
    <property type="project" value="UniProtKB-SubCell"/>
</dbReference>
<dbReference type="EMBL" id="WAAU01000011">
    <property type="protein sequence ID" value="KAB1158865.1"/>
    <property type="molecule type" value="Genomic_DNA"/>
</dbReference>
<feature type="domain" description="Cytochrome c" evidence="10">
    <location>
        <begin position="207"/>
        <end position="345"/>
    </location>
</feature>
<keyword evidence="5" id="KW-0574">Periplasm</keyword>
<keyword evidence="2 8" id="KW-0349">Heme</keyword>
<evidence type="ECO:0000256" key="5">
    <source>
        <dbReference type="ARBA" id="ARBA00022764"/>
    </source>
</evidence>
<keyword evidence="6" id="KW-0560">Oxidoreductase</keyword>
<dbReference type="InterPro" id="IPR004852">
    <property type="entry name" value="Di-haem_cyt_c_peroxidsae"/>
</dbReference>
<gene>
    <name evidence="11" type="ORF">F7018_07100</name>
</gene>
<dbReference type="PROSITE" id="PS51007">
    <property type="entry name" value="CYTC"/>
    <property type="match status" value="2"/>
</dbReference>
<feature type="binding site" description="axial binding residue" evidence="9">
    <location>
        <position position="236"/>
    </location>
    <ligand>
        <name>heme c</name>
        <dbReference type="ChEBI" id="CHEBI:61717"/>
        <label>2</label>
    </ligand>
    <ligandPart>
        <name>Fe</name>
        <dbReference type="ChEBI" id="CHEBI:18248"/>
    </ligandPart>
</feature>
<dbReference type="GO" id="GO:0020037">
    <property type="term" value="F:heme binding"/>
    <property type="evidence" value="ECO:0007669"/>
    <property type="project" value="InterPro"/>
</dbReference>
<evidence type="ECO:0000259" key="10">
    <source>
        <dbReference type="PROSITE" id="PS51007"/>
    </source>
</evidence>
<evidence type="ECO:0000313" key="11">
    <source>
        <dbReference type="EMBL" id="KAB1158865.1"/>
    </source>
</evidence>
<reference evidence="11 12" key="1">
    <citation type="submission" date="2019-09" db="EMBL/GenBank/DDBJ databases">
        <authorList>
            <person name="Cao W.R."/>
        </authorList>
    </citation>
    <scope>NUCLEOTIDE SEQUENCE [LARGE SCALE GENOMIC DNA]</scope>
    <source>
        <strain evidence="12">a4</strain>
    </source>
</reference>
<name>A0A7J5AN07_9FLAO</name>
<feature type="binding site" description="covalent" evidence="8">
    <location>
        <position position="80"/>
    </location>
    <ligand>
        <name>heme c</name>
        <dbReference type="ChEBI" id="CHEBI:61717"/>
        <label>1</label>
    </ligand>
</feature>
<dbReference type="RefSeq" id="WP_150899348.1">
    <property type="nucleotide sequence ID" value="NZ_WAAU01000011.1"/>
</dbReference>
<dbReference type="InterPro" id="IPR026259">
    <property type="entry name" value="MauG/Cytc_peroxidase"/>
</dbReference>
<protein>
    <submittedName>
        <fullName evidence="11">C-type cytochrome</fullName>
    </submittedName>
</protein>
<comment type="caution">
    <text evidence="11">The sequence shown here is derived from an EMBL/GenBank/DDBJ whole genome shotgun (WGS) entry which is preliminary data.</text>
</comment>
<dbReference type="AlphaFoldDB" id="A0A7J5AN07"/>
<organism evidence="11 12">
    <name type="scientific">Tenacibaculum aiptasiae</name>
    <dbReference type="NCBI Taxonomy" id="426481"/>
    <lineage>
        <taxon>Bacteria</taxon>
        <taxon>Pseudomonadati</taxon>
        <taxon>Bacteroidota</taxon>
        <taxon>Flavobacteriia</taxon>
        <taxon>Flavobacteriales</taxon>
        <taxon>Flavobacteriaceae</taxon>
        <taxon>Tenacibaculum</taxon>
    </lineage>
</organism>
<dbReference type="GO" id="GO:0004130">
    <property type="term" value="F:cytochrome-c peroxidase activity"/>
    <property type="evidence" value="ECO:0007669"/>
    <property type="project" value="TreeGrafter"/>
</dbReference>
<evidence type="ECO:0000256" key="4">
    <source>
        <dbReference type="ARBA" id="ARBA00022729"/>
    </source>
</evidence>
<evidence type="ECO:0000256" key="7">
    <source>
        <dbReference type="ARBA" id="ARBA00023004"/>
    </source>
</evidence>
<evidence type="ECO:0000256" key="2">
    <source>
        <dbReference type="ARBA" id="ARBA00022617"/>
    </source>
</evidence>
<dbReference type="GO" id="GO:0046872">
    <property type="term" value="F:metal ion binding"/>
    <property type="evidence" value="ECO:0007669"/>
    <property type="project" value="UniProtKB-KW"/>
</dbReference>
<sequence length="360" mass="41171">MKKSELYILLPFVLVFFYSCSNGTEVDEYTLLPYTLDFTGFSQPNIPEDNQLTEQGVSLGRKLFYEKSLSKDNSISCASCHEQKNAFSDKRRFSIGVKKLPGKRQAMAIFNMAWNTNDFFWDGRAHLLRDQALMPIEDELEMDETIENVIEKLKKKSDYKLLFNKVFPSGGISAETISLALEQFMNSIISNQSKYDRYLRKEATLTTSEERGRILFFKGYDGNNPSNSGANCAQCHNGANFENNEYMNNGLDLEINFKDIGREKVTKSSFDRAKFKVPSLRNIEVTAPYMHDGRFKTLEEAIDHYNDEVINSPTLNLTLASISKKGLELTEQDKQDLIAFLKTLTDTNLLENPKFSNPFK</sequence>
<evidence type="ECO:0000313" key="12">
    <source>
        <dbReference type="Proteomes" id="UP000467305"/>
    </source>
</evidence>
<dbReference type="InterPro" id="IPR051395">
    <property type="entry name" value="Cytochrome_c_Peroxidase/MauG"/>
</dbReference>
<feature type="domain" description="Cytochrome c" evidence="10">
    <location>
        <begin position="55"/>
        <end position="157"/>
    </location>
</feature>
<accession>A0A7J5AN07</accession>
<dbReference type="Pfam" id="PF03150">
    <property type="entry name" value="CCP_MauG"/>
    <property type="match status" value="1"/>
</dbReference>
<dbReference type="PANTHER" id="PTHR30600:SF10">
    <property type="entry name" value="BLL6722 PROTEIN"/>
    <property type="match status" value="1"/>
</dbReference>
<comment type="PTM">
    <text evidence="8">Binds 2 heme groups per subunit.</text>
</comment>
<dbReference type="InterPro" id="IPR009056">
    <property type="entry name" value="Cyt_c-like_dom"/>
</dbReference>
<feature type="binding site" description="axial binding residue" evidence="9">
    <location>
        <position position="81"/>
    </location>
    <ligand>
        <name>heme c</name>
        <dbReference type="ChEBI" id="CHEBI:61717"/>
        <label>1</label>
    </ligand>
    <ligandPart>
        <name>Fe</name>
        <dbReference type="ChEBI" id="CHEBI:18248"/>
    </ligandPart>
</feature>
<dbReference type="PIRSF" id="PIRSF000294">
    <property type="entry name" value="Cytochrome-c_peroxidase"/>
    <property type="match status" value="1"/>
</dbReference>
<dbReference type="Proteomes" id="UP000467305">
    <property type="component" value="Unassembled WGS sequence"/>
</dbReference>
<keyword evidence="7 9" id="KW-0408">Iron</keyword>
<feature type="binding site" description="covalent" evidence="8">
    <location>
        <position position="77"/>
    </location>
    <ligand>
        <name>heme c</name>
        <dbReference type="ChEBI" id="CHEBI:61717"/>
        <label>1</label>
    </ligand>
</feature>
<dbReference type="SUPFAM" id="SSF46626">
    <property type="entry name" value="Cytochrome c"/>
    <property type="match status" value="2"/>
</dbReference>
<keyword evidence="3 9" id="KW-0479">Metal-binding</keyword>
<feature type="binding site" description="covalent" evidence="8">
    <location>
        <position position="235"/>
    </location>
    <ligand>
        <name>heme c</name>
        <dbReference type="ChEBI" id="CHEBI:61717"/>
        <label>2</label>
    </ligand>
</feature>
<evidence type="ECO:0000256" key="1">
    <source>
        <dbReference type="ARBA" id="ARBA00004418"/>
    </source>
</evidence>
<keyword evidence="4" id="KW-0732">Signal</keyword>
<dbReference type="PANTHER" id="PTHR30600">
    <property type="entry name" value="CYTOCHROME C PEROXIDASE-RELATED"/>
    <property type="match status" value="1"/>
</dbReference>
<dbReference type="InterPro" id="IPR036909">
    <property type="entry name" value="Cyt_c-like_dom_sf"/>
</dbReference>
<evidence type="ECO:0000256" key="3">
    <source>
        <dbReference type="ARBA" id="ARBA00022723"/>
    </source>
</evidence>
<feature type="binding site" description="covalent" evidence="8">
    <location>
        <position position="232"/>
    </location>
    <ligand>
        <name>heme c</name>
        <dbReference type="ChEBI" id="CHEBI:61717"/>
        <label>2</label>
    </ligand>
</feature>
<comment type="cofactor">
    <cofactor evidence="8">
        <name>heme</name>
        <dbReference type="ChEBI" id="CHEBI:30413"/>
    </cofactor>
    <text evidence="8">Binds 2 heme groups.</text>
</comment>
<evidence type="ECO:0000256" key="8">
    <source>
        <dbReference type="PIRSR" id="PIRSR000294-1"/>
    </source>
</evidence>
<comment type="subcellular location">
    <subcellularLocation>
        <location evidence="1">Periplasm</location>
    </subcellularLocation>
</comment>
<evidence type="ECO:0000256" key="6">
    <source>
        <dbReference type="ARBA" id="ARBA00023002"/>
    </source>
</evidence>
<proteinExistence type="predicted"/>
<dbReference type="PROSITE" id="PS51257">
    <property type="entry name" value="PROKAR_LIPOPROTEIN"/>
    <property type="match status" value="1"/>
</dbReference>
<dbReference type="GO" id="GO:0009055">
    <property type="term" value="F:electron transfer activity"/>
    <property type="evidence" value="ECO:0007669"/>
    <property type="project" value="InterPro"/>
</dbReference>
<keyword evidence="12" id="KW-1185">Reference proteome</keyword>
<dbReference type="Gene3D" id="1.10.760.10">
    <property type="entry name" value="Cytochrome c-like domain"/>
    <property type="match status" value="2"/>
</dbReference>
<evidence type="ECO:0000256" key="9">
    <source>
        <dbReference type="PIRSR" id="PIRSR000294-2"/>
    </source>
</evidence>